<sequence>MAFLSTDNQAAINRTRDACNTRNRGIFWHIPEEAPACASMPAGNMTKVMEECCNGAPVTQYADGCGIYCLANGQDPYKLGDCIHNQNAYGLYGFCTLGYPNSTTTGSKSTSSGTATSTASPAASTSPNAAITNQPISKSGLGLIALLFGSAFMAVI</sequence>
<dbReference type="EMBL" id="CM002798">
    <property type="protein sequence ID" value="KZN93356.1"/>
    <property type="molecule type" value="Genomic_DNA"/>
</dbReference>
<feature type="region of interest" description="Disordered" evidence="1">
    <location>
        <begin position="106"/>
        <end position="128"/>
    </location>
</feature>
<reference evidence="2" key="1">
    <citation type="journal article" date="2014" name="Genome Announc.">
        <title>Complete sequencing and chromosome-scale genome assembly of the industrial progenitor strain P2niaD18 from the penicillin producer Penicillium chrysogenum.</title>
        <authorList>
            <person name="Specht T."/>
            <person name="Dahlmann T.A."/>
            <person name="Zadra I."/>
            <person name="Kurnsteiner H."/>
            <person name="Kuck U."/>
        </authorList>
    </citation>
    <scope>NUCLEOTIDE SEQUENCE [LARGE SCALE GENOMIC DNA]</scope>
    <source>
        <strain evidence="2">P2niaD18</strain>
    </source>
</reference>
<dbReference type="AlphaFoldDB" id="A0A167XYG2"/>
<dbReference type="PhylomeDB" id="A0A167XYG2"/>
<proteinExistence type="predicted"/>
<evidence type="ECO:0000313" key="2">
    <source>
        <dbReference type="EMBL" id="KZN93356.1"/>
    </source>
</evidence>
<gene>
    <name evidence="2" type="ORF">EN45_035300</name>
</gene>
<evidence type="ECO:0000256" key="1">
    <source>
        <dbReference type="SAM" id="MobiDB-lite"/>
    </source>
</evidence>
<dbReference type="OMA" id="MPGGNMT"/>
<organism evidence="2">
    <name type="scientific">Penicillium chrysogenum</name>
    <name type="common">Penicillium notatum</name>
    <dbReference type="NCBI Taxonomy" id="5076"/>
    <lineage>
        <taxon>Eukaryota</taxon>
        <taxon>Fungi</taxon>
        <taxon>Dikarya</taxon>
        <taxon>Ascomycota</taxon>
        <taxon>Pezizomycotina</taxon>
        <taxon>Eurotiomycetes</taxon>
        <taxon>Eurotiomycetidae</taxon>
        <taxon>Eurotiales</taxon>
        <taxon>Aspergillaceae</taxon>
        <taxon>Penicillium</taxon>
        <taxon>Penicillium chrysogenum species complex</taxon>
    </lineage>
</organism>
<accession>A0A167XYG2</accession>
<name>A0A167XYG2_PENCH</name>
<protein>
    <submittedName>
        <fullName evidence="2">Uncharacterized protein</fullName>
    </submittedName>
</protein>
<dbReference type="Proteomes" id="UP000076449">
    <property type="component" value="Chromosome I"/>
</dbReference>